<keyword evidence="1" id="KW-0040">ANK repeat</keyword>
<evidence type="ECO:0000256" key="1">
    <source>
        <dbReference type="PROSITE-ProRule" id="PRU00023"/>
    </source>
</evidence>
<gene>
    <name evidence="3" type="ORF">JX265_012480</name>
</gene>
<dbReference type="Proteomes" id="UP000829685">
    <property type="component" value="Unassembled WGS sequence"/>
</dbReference>
<feature type="compositionally biased region" description="Basic and acidic residues" evidence="2">
    <location>
        <begin position="289"/>
        <end position="305"/>
    </location>
</feature>
<feature type="region of interest" description="Disordered" evidence="2">
    <location>
        <begin position="283"/>
        <end position="305"/>
    </location>
</feature>
<proteinExistence type="predicted"/>
<evidence type="ECO:0000313" key="3">
    <source>
        <dbReference type="EMBL" id="KAI1854446.1"/>
    </source>
</evidence>
<dbReference type="AlphaFoldDB" id="A0A9P9WA96"/>
<dbReference type="SUPFAM" id="SSF48403">
    <property type="entry name" value="Ankyrin repeat"/>
    <property type="match status" value="1"/>
</dbReference>
<dbReference type="InterPro" id="IPR036770">
    <property type="entry name" value="Ankyrin_rpt-contain_sf"/>
</dbReference>
<name>A0A9P9WA96_9PEZI</name>
<accession>A0A9P9WA96</accession>
<reference evidence="3" key="1">
    <citation type="submission" date="2021-03" db="EMBL/GenBank/DDBJ databases">
        <title>Revisited historic fungal species revealed as producer of novel bioactive compounds through whole genome sequencing and comparative genomics.</title>
        <authorList>
            <person name="Vignolle G.A."/>
            <person name="Hochenegger N."/>
            <person name="Mach R.L."/>
            <person name="Mach-Aigner A.R."/>
            <person name="Javad Rahimi M."/>
            <person name="Salim K.A."/>
            <person name="Chan C.M."/>
            <person name="Lim L.B.L."/>
            <person name="Cai F."/>
            <person name="Druzhinina I.S."/>
            <person name="U'Ren J.M."/>
            <person name="Derntl C."/>
        </authorList>
    </citation>
    <scope>NUCLEOTIDE SEQUENCE</scope>
    <source>
        <strain evidence="3">TUCIM 5799</strain>
    </source>
</reference>
<feature type="repeat" description="ANK" evidence="1">
    <location>
        <begin position="792"/>
        <end position="824"/>
    </location>
</feature>
<dbReference type="SMART" id="SM00248">
    <property type="entry name" value="ANK"/>
    <property type="match status" value="2"/>
</dbReference>
<dbReference type="PROSITE" id="PS50088">
    <property type="entry name" value="ANK_REPEAT"/>
    <property type="match status" value="1"/>
</dbReference>
<organism evidence="3 4">
    <name type="scientific">Neoarthrinium moseri</name>
    <dbReference type="NCBI Taxonomy" id="1658444"/>
    <lineage>
        <taxon>Eukaryota</taxon>
        <taxon>Fungi</taxon>
        <taxon>Dikarya</taxon>
        <taxon>Ascomycota</taxon>
        <taxon>Pezizomycotina</taxon>
        <taxon>Sordariomycetes</taxon>
        <taxon>Xylariomycetidae</taxon>
        <taxon>Amphisphaeriales</taxon>
        <taxon>Apiosporaceae</taxon>
        <taxon>Neoarthrinium</taxon>
    </lineage>
</organism>
<evidence type="ECO:0000313" key="4">
    <source>
        <dbReference type="Proteomes" id="UP000829685"/>
    </source>
</evidence>
<dbReference type="EMBL" id="JAFIMR010000053">
    <property type="protein sequence ID" value="KAI1854446.1"/>
    <property type="molecule type" value="Genomic_DNA"/>
</dbReference>
<evidence type="ECO:0000256" key="2">
    <source>
        <dbReference type="SAM" id="MobiDB-lite"/>
    </source>
</evidence>
<protein>
    <submittedName>
        <fullName evidence="3">Uncharacterized protein</fullName>
    </submittedName>
</protein>
<dbReference type="Gene3D" id="1.25.40.20">
    <property type="entry name" value="Ankyrin repeat-containing domain"/>
    <property type="match status" value="1"/>
</dbReference>
<keyword evidence="4" id="KW-1185">Reference proteome</keyword>
<comment type="caution">
    <text evidence="3">The sequence shown here is derived from an EMBL/GenBank/DDBJ whole genome shotgun (WGS) entry which is preliminary data.</text>
</comment>
<dbReference type="Pfam" id="PF00023">
    <property type="entry name" value="Ank"/>
    <property type="match status" value="1"/>
</dbReference>
<dbReference type="PROSITE" id="PS50297">
    <property type="entry name" value="ANK_REP_REGION"/>
    <property type="match status" value="1"/>
</dbReference>
<sequence>MEVVGCVGAVVGLAGSSIKFLKRLDDLITAVKEGPVDLSTAQTRIRQHERFLTELKDDYAAIPTSRITNEERVFFDGYIQESENEVNRFKTLLEKVAKQRTRGSGLQKLETAARMQLNEKDIQKYKSMLQYQVSQLQIFESRVYRLEVDDTLESIVSSLTHGQAEDRTMHMSTQRAIEDVSESLTTRDQKSQAMHMRTVEIFNDAARRIEAHHLQAMSMHSSMEAHVATIVGNLNAHSQHTQLIQTSHHSTLLGIQESLENQVIPAMQALSNDIKYRNRDIVRRRRRSPHEPVESDKRGWDDTHEDSREGVLTFSYTSRTYRTPFGRLYVSVNTRHSRNKRSIAYGLRFEPSRILSHNFVEWKCLIKTDPHGPSATIQNSMGRLCEDVEVIRALGLRHLLDERRFTPGDSLEGDYGNVTPILELFYPEYYRTFKWLLDIGCRSDVDKTQSLMSKAIKERCHVLEFHPDYAHNDYFLQHSVPKELQDILGDLVCGWYSKFLQQDLIFSTNKRYPATHLSHLLPYKQCAKDIVEVIYDLGGLDTLMNDWYLDRWLLVGMGYANPELLSLVLGKRRDIASKFTLEHVVREMQNMNDDAQLSELMQFFVLSGNLSLVRYLIQSGFDVSLMLVPSARRGDDQIFDLVLAQYDGRALPKWLVAVSFWDNYIQHRMVRDVTFRAKILDKVAFSFEEDTQNGLGRAGHIESPLATIIQQSYMYEILFAGKQHELPASFWIAIEGCISRYENIDCRFPRDLRLIIYDIATYKSDYGFDQSFRHGVNYTPQDTPDDEPEAIKGYTPLMMALWAGMKPVVKILIRAGADITKRSPCGISALQLAECNVRSDHPRVYHEFETRLYGHREYSVSSRVDRSMLQMLRDALRNRGDEVPSMAIPDEKHERPQAVHHRRYGKIQALLDWIMSPAITIDKEALRERLLYFAVVWTFGFLSIAKLLQPNVEGTAAGALKLLSRPVFAIPILAWVVMSMWQRYSMA</sequence>
<dbReference type="InterPro" id="IPR002110">
    <property type="entry name" value="Ankyrin_rpt"/>
</dbReference>